<dbReference type="EMBL" id="JAVFWL010000003">
    <property type="protein sequence ID" value="KAK6741139.1"/>
    <property type="molecule type" value="Genomic_DNA"/>
</dbReference>
<feature type="compositionally biased region" description="Polar residues" evidence="1">
    <location>
        <begin position="130"/>
        <end position="141"/>
    </location>
</feature>
<evidence type="ECO:0000313" key="3">
    <source>
        <dbReference type="Proteomes" id="UP001303046"/>
    </source>
</evidence>
<reference evidence="2 3" key="1">
    <citation type="submission" date="2023-08" db="EMBL/GenBank/DDBJ databases">
        <title>A Necator americanus chromosomal reference genome.</title>
        <authorList>
            <person name="Ilik V."/>
            <person name="Petrzelkova K.J."/>
            <person name="Pardy F."/>
            <person name="Fuh T."/>
            <person name="Niatou-Singa F.S."/>
            <person name="Gouil Q."/>
            <person name="Baker L."/>
            <person name="Ritchie M.E."/>
            <person name="Jex A.R."/>
            <person name="Gazzola D."/>
            <person name="Li H."/>
            <person name="Toshio Fujiwara R."/>
            <person name="Zhan B."/>
            <person name="Aroian R.V."/>
            <person name="Pafco B."/>
            <person name="Schwarz E.M."/>
        </authorList>
    </citation>
    <scope>NUCLEOTIDE SEQUENCE [LARGE SCALE GENOMIC DNA]</scope>
    <source>
        <strain evidence="2 3">Aroian</strain>
        <tissue evidence="2">Whole animal</tissue>
    </source>
</reference>
<feature type="region of interest" description="Disordered" evidence="1">
    <location>
        <begin position="219"/>
        <end position="257"/>
    </location>
</feature>
<gene>
    <name evidence="2" type="primary">Necator_chrIII.g9929</name>
    <name evidence="2" type="ORF">RB195_009164</name>
</gene>
<proteinExistence type="predicted"/>
<dbReference type="Proteomes" id="UP001303046">
    <property type="component" value="Unassembled WGS sequence"/>
</dbReference>
<feature type="compositionally biased region" description="Polar residues" evidence="1">
    <location>
        <begin position="278"/>
        <end position="290"/>
    </location>
</feature>
<name>A0ABR1CS17_NECAM</name>
<accession>A0ABR1CS17</accession>
<keyword evidence="3" id="KW-1185">Reference proteome</keyword>
<comment type="caution">
    <text evidence="2">The sequence shown here is derived from an EMBL/GenBank/DDBJ whole genome shotgun (WGS) entry which is preliminary data.</text>
</comment>
<feature type="region of interest" description="Disordered" evidence="1">
    <location>
        <begin position="353"/>
        <end position="380"/>
    </location>
</feature>
<feature type="compositionally biased region" description="Polar residues" evidence="1">
    <location>
        <begin position="299"/>
        <end position="321"/>
    </location>
</feature>
<feature type="compositionally biased region" description="Basic and acidic residues" evidence="1">
    <location>
        <begin position="153"/>
        <end position="164"/>
    </location>
</feature>
<evidence type="ECO:0000256" key="1">
    <source>
        <dbReference type="SAM" id="MobiDB-lite"/>
    </source>
</evidence>
<evidence type="ECO:0000313" key="2">
    <source>
        <dbReference type="EMBL" id="KAK6741139.1"/>
    </source>
</evidence>
<feature type="region of interest" description="Disordered" evidence="1">
    <location>
        <begin position="119"/>
        <end position="164"/>
    </location>
</feature>
<sequence length="380" mass="42971">MSDECAVVSTRILAVIWRAPADCSTRVANLQKPNVECCCCFLDKFVSIKIERNAMSTSCWIKPESINTYSFKVPSSYGKRAYKDNLLSHPAQKSAKVASHEPPSLLDLTFPERSLPEKMSKKEFLRDSYGSRSTTQVSETWRTSEKPLPPKSVEPRYGKSEEERKMRFTRDSDIPNSKKGRNYDAVMNVVMGSINESPQQKERNSLIDGNTLNKLNKEDFSGYNGGSPNAEFLKRHSSDSFNTLSSPSSLGGKDPYKKELTLRSEIPTKEANRWESWRNLSTNQAKSSSKPVVRKDSPTVVTDSWRTSTPNAPKTESWRNTGKNTIESSMKTGMMEINRRPYDNNKSTGIPQLMSLSFDRPDSFGRKGYVGREGNRNVRR</sequence>
<protein>
    <submittedName>
        <fullName evidence="2">Uncharacterized protein</fullName>
    </submittedName>
</protein>
<organism evidence="2 3">
    <name type="scientific">Necator americanus</name>
    <name type="common">Human hookworm</name>
    <dbReference type="NCBI Taxonomy" id="51031"/>
    <lineage>
        <taxon>Eukaryota</taxon>
        <taxon>Metazoa</taxon>
        <taxon>Ecdysozoa</taxon>
        <taxon>Nematoda</taxon>
        <taxon>Chromadorea</taxon>
        <taxon>Rhabditida</taxon>
        <taxon>Rhabditina</taxon>
        <taxon>Rhabditomorpha</taxon>
        <taxon>Strongyloidea</taxon>
        <taxon>Ancylostomatidae</taxon>
        <taxon>Bunostominae</taxon>
        <taxon>Necator</taxon>
    </lineage>
</organism>
<feature type="compositionally biased region" description="Polar residues" evidence="1">
    <location>
        <begin position="239"/>
        <end position="249"/>
    </location>
</feature>
<feature type="region of interest" description="Disordered" evidence="1">
    <location>
        <begin position="277"/>
        <end position="321"/>
    </location>
</feature>